<reference evidence="5" key="2">
    <citation type="submission" date="2015-01" db="EMBL/GenBank/DDBJ databases">
        <title>Evolutionary Origins and Diversification of the Mycorrhizal Mutualists.</title>
        <authorList>
            <consortium name="DOE Joint Genome Institute"/>
            <consortium name="Mycorrhizal Genomics Consortium"/>
            <person name="Kohler A."/>
            <person name="Kuo A."/>
            <person name="Nagy L.G."/>
            <person name="Floudas D."/>
            <person name="Copeland A."/>
            <person name="Barry K.W."/>
            <person name="Cichocki N."/>
            <person name="Veneault-Fourrey C."/>
            <person name="LaButti K."/>
            <person name="Lindquist E.A."/>
            <person name="Lipzen A."/>
            <person name="Lundell T."/>
            <person name="Morin E."/>
            <person name="Murat C."/>
            <person name="Riley R."/>
            <person name="Ohm R."/>
            <person name="Sun H."/>
            <person name="Tunlid A."/>
            <person name="Henrissat B."/>
            <person name="Grigoriev I.V."/>
            <person name="Hibbett D.S."/>
            <person name="Martin F."/>
        </authorList>
    </citation>
    <scope>NUCLEOTIDE SEQUENCE [LARGE SCALE GENOMIC DNA]</scope>
    <source>
        <strain evidence="5">MAFF 305830</strain>
    </source>
</reference>
<sequence>MKPQLRKLICVGDREVGKTSLLTVISKGKFPHEYHHVVQESCAVAIEVRGEAITLELGESSKNGEVHLYYLPLVYSEVHAILFCFSIEWGESLANIPKSWAAQVEEFAPGILRFLIGCKKDLRTDKNTLQDPAIRGQEPVTYEQGEAMARTIGATYLECSSLTGEGVRELLLEVTERMDVKKWNRPRKPNILDSHRVPIEVKEESIELYLWDTVAQGEFEDHFRPLSYGRVHAVLICFSIDYPDSIDNVTEKLGPEVKHYASDIPRFLVGYKKDLRHNSDTLRTLSNHDQTPVTYAQGEEMAHSIGAVYQSAQL</sequence>
<dbReference type="Proteomes" id="UP000054097">
    <property type="component" value="Unassembled WGS sequence"/>
</dbReference>
<proteinExistence type="predicted"/>
<gene>
    <name evidence="4" type="ORF">M408DRAFT_30854</name>
</gene>
<evidence type="ECO:0000256" key="1">
    <source>
        <dbReference type="ARBA" id="ARBA00022481"/>
    </source>
</evidence>
<dbReference type="SMART" id="SM00173">
    <property type="entry name" value="RAS"/>
    <property type="match status" value="1"/>
</dbReference>
<protein>
    <submittedName>
        <fullName evidence="4">Uncharacterized protein</fullName>
    </submittedName>
</protein>
<organism evidence="4 5">
    <name type="scientific">Serendipita vermifera MAFF 305830</name>
    <dbReference type="NCBI Taxonomy" id="933852"/>
    <lineage>
        <taxon>Eukaryota</taxon>
        <taxon>Fungi</taxon>
        <taxon>Dikarya</taxon>
        <taxon>Basidiomycota</taxon>
        <taxon>Agaricomycotina</taxon>
        <taxon>Agaricomycetes</taxon>
        <taxon>Sebacinales</taxon>
        <taxon>Serendipitaceae</taxon>
        <taxon>Serendipita</taxon>
    </lineage>
</organism>
<dbReference type="SMART" id="SM00175">
    <property type="entry name" value="RAB"/>
    <property type="match status" value="1"/>
</dbReference>
<dbReference type="Pfam" id="PF00071">
    <property type="entry name" value="Ras"/>
    <property type="match status" value="2"/>
</dbReference>
<accession>A0A0C2WQF0</accession>
<dbReference type="NCBIfam" id="TIGR00231">
    <property type="entry name" value="small_GTP"/>
    <property type="match status" value="1"/>
</dbReference>
<evidence type="ECO:0000256" key="2">
    <source>
        <dbReference type="ARBA" id="ARBA00022741"/>
    </source>
</evidence>
<dbReference type="InterPro" id="IPR005225">
    <property type="entry name" value="Small_GTP-bd"/>
</dbReference>
<evidence type="ECO:0000313" key="5">
    <source>
        <dbReference type="Proteomes" id="UP000054097"/>
    </source>
</evidence>
<dbReference type="AlphaFoldDB" id="A0A0C2WQF0"/>
<dbReference type="InterPro" id="IPR001806">
    <property type="entry name" value="Small_GTPase"/>
</dbReference>
<keyword evidence="5" id="KW-1185">Reference proteome</keyword>
<evidence type="ECO:0000313" key="4">
    <source>
        <dbReference type="EMBL" id="KIM19862.1"/>
    </source>
</evidence>
<dbReference type="PROSITE" id="PS51420">
    <property type="entry name" value="RHO"/>
    <property type="match status" value="1"/>
</dbReference>
<dbReference type="SUPFAM" id="SSF52540">
    <property type="entry name" value="P-loop containing nucleoside triphosphate hydrolases"/>
    <property type="match status" value="2"/>
</dbReference>
<evidence type="ECO:0000256" key="3">
    <source>
        <dbReference type="ARBA" id="ARBA00023134"/>
    </source>
</evidence>
<dbReference type="PANTHER" id="PTHR24072">
    <property type="entry name" value="RHO FAMILY GTPASE"/>
    <property type="match status" value="1"/>
</dbReference>
<dbReference type="PROSITE" id="PS51419">
    <property type="entry name" value="RAB"/>
    <property type="match status" value="1"/>
</dbReference>
<dbReference type="OrthoDB" id="8830751at2759"/>
<dbReference type="HOGENOM" id="CLU_886136_0_0_1"/>
<dbReference type="InterPro" id="IPR027417">
    <property type="entry name" value="P-loop_NTPase"/>
</dbReference>
<dbReference type="Gene3D" id="3.40.50.300">
    <property type="entry name" value="P-loop containing nucleotide triphosphate hydrolases"/>
    <property type="match status" value="2"/>
</dbReference>
<dbReference type="InterPro" id="IPR003578">
    <property type="entry name" value="Small_GTPase_Rho"/>
</dbReference>
<dbReference type="PROSITE" id="PS51421">
    <property type="entry name" value="RAS"/>
    <property type="match status" value="1"/>
</dbReference>
<keyword evidence="2" id="KW-0547">Nucleotide-binding</keyword>
<keyword evidence="3" id="KW-0342">GTP-binding</keyword>
<reference evidence="4 5" key="1">
    <citation type="submission" date="2014-04" db="EMBL/GenBank/DDBJ databases">
        <authorList>
            <consortium name="DOE Joint Genome Institute"/>
            <person name="Kuo A."/>
            <person name="Zuccaro A."/>
            <person name="Kohler A."/>
            <person name="Nagy L.G."/>
            <person name="Floudas D."/>
            <person name="Copeland A."/>
            <person name="Barry K.W."/>
            <person name="Cichocki N."/>
            <person name="Veneault-Fourrey C."/>
            <person name="LaButti K."/>
            <person name="Lindquist E.A."/>
            <person name="Lipzen A."/>
            <person name="Lundell T."/>
            <person name="Morin E."/>
            <person name="Murat C."/>
            <person name="Sun H."/>
            <person name="Tunlid A."/>
            <person name="Henrissat B."/>
            <person name="Grigoriev I.V."/>
            <person name="Hibbett D.S."/>
            <person name="Martin F."/>
            <person name="Nordberg H.P."/>
            <person name="Cantor M.N."/>
            <person name="Hua S.X."/>
        </authorList>
    </citation>
    <scope>NUCLEOTIDE SEQUENCE [LARGE SCALE GENOMIC DNA]</scope>
    <source>
        <strain evidence="4 5">MAFF 305830</strain>
    </source>
</reference>
<dbReference type="GO" id="GO:0003924">
    <property type="term" value="F:GTPase activity"/>
    <property type="evidence" value="ECO:0007669"/>
    <property type="project" value="InterPro"/>
</dbReference>
<keyword evidence="1" id="KW-0488">Methylation</keyword>
<name>A0A0C2WQF0_SERVB</name>
<dbReference type="GO" id="GO:0005525">
    <property type="term" value="F:GTP binding"/>
    <property type="evidence" value="ECO:0007669"/>
    <property type="project" value="UniProtKB-KW"/>
</dbReference>
<dbReference type="GO" id="GO:0007264">
    <property type="term" value="P:small GTPase-mediated signal transduction"/>
    <property type="evidence" value="ECO:0007669"/>
    <property type="project" value="InterPro"/>
</dbReference>
<dbReference type="EMBL" id="KN824523">
    <property type="protein sequence ID" value="KIM19862.1"/>
    <property type="molecule type" value="Genomic_DNA"/>
</dbReference>
<dbReference type="SMART" id="SM00174">
    <property type="entry name" value="RHO"/>
    <property type="match status" value="2"/>
</dbReference>
<dbReference type="STRING" id="933852.A0A0C2WQF0"/>
<dbReference type="PRINTS" id="PR00449">
    <property type="entry name" value="RASTRNSFRMNG"/>
</dbReference>